<feature type="region of interest" description="Disordered" evidence="1">
    <location>
        <begin position="54"/>
        <end position="342"/>
    </location>
</feature>
<reference evidence="2" key="1">
    <citation type="submission" date="2021-05" db="EMBL/GenBank/DDBJ databases">
        <authorList>
            <person name="Alioto T."/>
            <person name="Alioto T."/>
            <person name="Gomez Garrido J."/>
        </authorList>
    </citation>
    <scope>NUCLEOTIDE SEQUENCE</scope>
</reference>
<accession>A0A8D8WRY8</accession>
<evidence type="ECO:0000256" key="1">
    <source>
        <dbReference type="SAM" id="MobiDB-lite"/>
    </source>
</evidence>
<feature type="compositionally biased region" description="Basic and acidic residues" evidence="1">
    <location>
        <begin position="59"/>
        <end position="74"/>
    </location>
</feature>
<protein>
    <submittedName>
        <fullName evidence="2">Uncharacterized protein</fullName>
    </submittedName>
</protein>
<organism evidence="2">
    <name type="scientific">Cacopsylla melanoneura</name>
    <dbReference type="NCBI Taxonomy" id="428564"/>
    <lineage>
        <taxon>Eukaryota</taxon>
        <taxon>Metazoa</taxon>
        <taxon>Ecdysozoa</taxon>
        <taxon>Arthropoda</taxon>
        <taxon>Hexapoda</taxon>
        <taxon>Insecta</taxon>
        <taxon>Pterygota</taxon>
        <taxon>Neoptera</taxon>
        <taxon>Paraneoptera</taxon>
        <taxon>Hemiptera</taxon>
        <taxon>Sternorrhyncha</taxon>
        <taxon>Psylloidea</taxon>
        <taxon>Psyllidae</taxon>
        <taxon>Psyllinae</taxon>
        <taxon>Cacopsylla</taxon>
    </lineage>
</organism>
<feature type="compositionally biased region" description="Low complexity" evidence="1">
    <location>
        <begin position="265"/>
        <end position="287"/>
    </location>
</feature>
<feature type="compositionally biased region" description="Polar residues" evidence="1">
    <location>
        <begin position="160"/>
        <end position="169"/>
    </location>
</feature>
<feature type="compositionally biased region" description="Basic and acidic residues" evidence="1">
    <location>
        <begin position="129"/>
        <end position="159"/>
    </location>
</feature>
<feature type="compositionally biased region" description="Basic and acidic residues" evidence="1">
    <location>
        <begin position="170"/>
        <end position="194"/>
    </location>
</feature>
<name>A0A8D8WRY8_9HEMI</name>
<feature type="compositionally biased region" description="Basic and acidic residues" evidence="1">
    <location>
        <begin position="201"/>
        <end position="218"/>
    </location>
</feature>
<feature type="compositionally biased region" description="Basic and acidic residues" evidence="1">
    <location>
        <begin position="228"/>
        <end position="241"/>
    </location>
</feature>
<dbReference type="AlphaFoldDB" id="A0A8D8WRY8"/>
<feature type="compositionally biased region" description="Basic and acidic residues" evidence="1">
    <location>
        <begin position="250"/>
        <end position="264"/>
    </location>
</feature>
<proteinExistence type="predicted"/>
<feature type="compositionally biased region" description="Basic and acidic residues" evidence="1">
    <location>
        <begin position="86"/>
        <end position="120"/>
    </location>
</feature>
<dbReference type="EMBL" id="HBUF01218389">
    <property type="protein sequence ID" value="CAG6668240.1"/>
    <property type="molecule type" value="Transcribed_RNA"/>
</dbReference>
<sequence length="342" mass="37411">MTLPLLHLQRKTFKTTSNKLTRTQNKVPRVKETIETHHPKVVKVLQTNRLLRTKTKTIHPLEPKHRPTKSEKAKSLVAKLPRVKHLHEIGRAKKSDSPRGKSSPRDERRSTHKEREDRKGTMNTSEASQEGKLKDQEEKLSNQESKTPGEDKKPEEKKTLTIQERPTNQVKDKVLPKHPTAELKKPAPDPEGVVKMKGKSPKHDTGEKSSAGKEKKDGGGGGGGGRGGDNRRGGDERRRTTDDDETLLDNGDRGTGGDHGESWGHSHSSHPSGQDNNAGWNTWIDNNGWGGGNGPQEDSRGPRGGGRNQRPPSSKPVRKGGPPSSGGALEKKDPPLVNGATA</sequence>
<evidence type="ECO:0000313" key="2">
    <source>
        <dbReference type="EMBL" id="CAG6668240.1"/>
    </source>
</evidence>